<protein>
    <submittedName>
        <fullName evidence="1">Uncharacterized protein</fullName>
    </submittedName>
</protein>
<dbReference type="EMBL" id="CANTFL010001296">
    <property type="protein sequence ID" value="CAI5735993.1"/>
    <property type="molecule type" value="Genomic_DNA"/>
</dbReference>
<dbReference type="Proteomes" id="UP001162031">
    <property type="component" value="Unassembled WGS sequence"/>
</dbReference>
<comment type="caution">
    <text evidence="1">The sequence shown here is derived from an EMBL/GenBank/DDBJ whole genome shotgun (WGS) entry which is preliminary data.</text>
</comment>
<sequence length="156" mass="18375">MAIRSRRQRTNALGRIPLSAGEIELYSREDEMARRRSRLLTMRDEERRLAQQVTQRYRNNLQKLQRWKSLQVQNEAESARTEWTDTRHDGRKGRTVCDARRALKDELAVQSARRRHDKQKNGNCLMHNGMSLRPEVIDICLESKRIEVASTTEKSD</sequence>
<proteinExistence type="predicted"/>
<accession>A0AAV0UJE7</accession>
<evidence type="ECO:0000313" key="1">
    <source>
        <dbReference type="EMBL" id="CAI5735993.1"/>
    </source>
</evidence>
<name>A0AAV0UJE7_HYABA</name>
<reference evidence="1" key="1">
    <citation type="submission" date="2022-12" db="EMBL/GenBank/DDBJ databases">
        <authorList>
            <person name="Webb A."/>
        </authorList>
    </citation>
    <scope>NUCLEOTIDE SEQUENCE</scope>
    <source>
        <strain evidence="1">Hp1</strain>
    </source>
</reference>
<dbReference type="AlphaFoldDB" id="A0AAV0UJE7"/>
<gene>
    <name evidence="1" type="ORF">HBR001_LOCUS6674</name>
</gene>
<keyword evidence="2" id="KW-1185">Reference proteome</keyword>
<organism evidence="1 2">
    <name type="scientific">Hyaloperonospora brassicae</name>
    <name type="common">Brassica downy mildew</name>
    <name type="synonym">Peronospora brassicae</name>
    <dbReference type="NCBI Taxonomy" id="162125"/>
    <lineage>
        <taxon>Eukaryota</taxon>
        <taxon>Sar</taxon>
        <taxon>Stramenopiles</taxon>
        <taxon>Oomycota</taxon>
        <taxon>Peronosporomycetes</taxon>
        <taxon>Peronosporales</taxon>
        <taxon>Peronosporaceae</taxon>
        <taxon>Hyaloperonospora</taxon>
    </lineage>
</organism>
<evidence type="ECO:0000313" key="2">
    <source>
        <dbReference type="Proteomes" id="UP001162031"/>
    </source>
</evidence>